<gene>
    <name evidence="7" type="ORF">SAMN05216462_2309</name>
</gene>
<evidence type="ECO:0000256" key="2">
    <source>
        <dbReference type="ARBA" id="ARBA00006275"/>
    </source>
</evidence>
<dbReference type="InterPro" id="IPR011990">
    <property type="entry name" value="TPR-like_helical_dom_sf"/>
</dbReference>
<name>A0A1H4DGG1_XYLRU</name>
<dbReference type="Proteomes" id="UP000182257">
    <property type="component" value="Unassembled WGS sequence"/>
</dbReference>
<comment type="subcellular location">
    <subcellularLocation>
        <location evidence="1">Cell outer membrane</location>
    </subcellularLocation>
</comment>
<organism evidence="7 8">
    <name type="scientific">Xylanibacter ruminicola</name>
    <name type="common">Prevotella ruminicola</name>
    <dbReference type="NCBI Taxonomy" id="839"/>
    <lineage>
        <taxon>Bacteria</taxon>
        <taxon>Pseudomonadati</taxon>
        <taxon>Bacteroidota</taxon>
        <taxon>Bacteroidia</taxon>
        <taxon>Bacteroidales</taxon>
        <taxon>Prevotellaceae</taxon>
        <taxon>Xylanibacter</taxon>
    </lineage>
</organism>
<dbReference type="SUPFAM" id="SSF48452">
    <property type="entry name" value="TPR-like"/>
    <property type="match status" value="1"/>
</dbReference>
<keyword evidence="3" id="KW-0732">Signal</keyword>
<keyword evidence="4" id="KW-0472">Membrane</keyword>
<comment type="similarity">
    <text evidence="2">Belongs to the SusD family.</text>
</comment>
<evidence type="ECO:0000256" key="1">
    <source>
        <dbReference type="ARBA" id="ARBA00004442"/>
    </source>
</evidence>
<evidence type="ECO:0000313" key="7">
    <source>
        <dbReference type="EMBL" id="SEA71824.1"/>
    </source>
</evidence>
<dbReference type="InterPro" id="IPR012944">
    <property type="entry name" value="SusD_RagB_dom"/>
</dbReference>
<accession>A0A1H4DGG1</accession>
<feature type="domain" description="RagB/SusD" evidence="6">
    <location>
        <begin position="389"/>
        <end position="678"/>
    </location>
</feature>
<reference evidence="7 8" key="1">
    <citation type="submission" date="2016-10" db="EMBL/GenBank/DDBJ databases">
        <authorList>
            <person name="de Groot N.N."/>
        </authorList>
    </citation>
    <scope>NUCLEOTIDE SEQUENCE [LARGE SCALE GENOMIC DNA]</scope>
    <source>
        <strain evidence="7 8">D31d</strain>
    </source>
</reference>
<dbReference type="RefSeq" id="WP_139209013.1">
    <property type="nucleotide sequence ID" value="NZ_FNRF01000004.1"/>
</dbReference>
<keyword evidence="5" id="KW-0998">Cell outer membrane</keyword>
<evidence type="ECO:0000313" key="8">
    <source>
        <dbReference type="Proteomes" id="UP000182257"/>
    </source>
</evidence>
<proteinExistence type="inferred from homology"/>
<dbReference type="Pfam" id="PF07980">
    <property type="entry name" value="SusD_RagB"/>
    <property type="match status" value="1"/>
</dbReference>
<evidence type="ECO:0000256" key="3">
    <source>
        <dbReference type="ARBA" id="ARBA00022729"/>
    </source>
</evidence>
<evidence type="ECO:0000256" key="5">
    <source>
        <dbReference type="ARBA" id="ARBA00023237"/>
    </source>
</evidence>
<dbReference type="AlphaFoldDB" id="A0A1H4DGG1"/>
<protein>
    <submittedName>
        <fullName evidence="7">Starch-binding associating with outer membrane</fullName>
    </submittedName>
</protein>
<dbReference type="OrthoDB" id="5694214at2"/>
<dbReference type="EMBL" id="FNRF01000004">
    <property type="protein sequence ID" value="SEA71824.1"/>
    <property type="molecule type" value="Genomic_DNA"/>
</dbReference>
<sequence length="678" mass="77529">MKKIFNYMMALGISTGIFSACVDDINVGNAFLEKAPGVDVNIDTVFSKAEYTRNFLWSAYGQLYCTYTSGNMMNGAPIDVLSDSYHCYCGWGGPIQSYYPGGLTEDAQDTEDGNYQGKFSYSTFEGGLTSDAGGRISIYETVRKCWQLIENIERVPDMADAEKSRLRGEAYTIMASRYFDAFRNFGGLCLIKKAYPVGEEFTEGRSTAFQTVEFIDSLIDCAIKEPGYIWSIPDADIGQWSGRLTRAAARALRAKVWMFAASPLFNNDQPYMTYSKTPTGLESELHVWFGKKDPTLWSRCLSACEEFFADNAANGDYYQLIQPATQDEGGYRMAYRQAYRYRNNSTRHEKIFDVHPSQYLTDAVLPDGSRDNRWGWGWPGFAMDCYRQGGAVPTTELVECFGMADGRVFPYTDIYGAGKNPTGIDIFAERDPRLYETVTVPRQSFPAAVVGGYHNDDYIDCWEGANRFNTGDGNYVDRTNSDDFKSGYGKFKWMLDYDQNKMNDEYIGVSYIRMAEMYLIRAEAKAETGDLKGALDDIHVVRSRVGLGRLETMNPELNLTSNKENLINEILRERNCEIGAECGDRLYDMVRRMRQDLFTKPLHEIRIYRLDSNGNRMETDTKWDKSTPWPKFEYEKPEIAIGHRRWWDPGYWTNKWYLDPVSRREIQKGYGLTQNPGW</sequence>
<evidence type="ECO:0000259" key="6">
    <source>
        <dbReference type="Pfam" id="PF07980"/>
    </source>
</evidence>
<dbReference type="GO" id="GO:0009279">
    <property type="term" value="C:cell outer membrane"/>
    <property type="evidence" value="ECO:0007669"/>
    <property type="project" value="UniProtKB-SubCell"/>
</dbReference>
<dbReference type="PROSITE" id="PS51257">
    <property type="entry name" value="PROKAR_LIPOPROTEIN"/>
    <property type="match status" value="1"/>
</dbReference>
<dbReference type="Gene3D" id="1.25.40.390">
    <property type="match status" value="1"/>
</dbReference>
<evidence type="ECO:0000256" key="4">
    <source>
        <dbReference type="ARBA" id="ARBA00023136"/>
    </source>
</evidence>